<evidence type="ECO:0000256" key="1">
    <source>
        <dbReference type="SAM" id="MobiDB-lite"/>
    </source>
</evidence>
<evidence type="ECO:0000313" key="2">
    <source>
        <dbReference type="EMBL" id="KFB43229.1"/>
    </source>
</evidence>
<evidence type="ECO:0000313" key="3">
    <source>
        <dbReference type="EnsemblMetazoa" id="ASIC011006-PA"/>
    </source>
</evidence>
<accession>A0A084VZ35</accession>
<dbReference type="AlphaFoldDB" id="A0A084VZ35"/>
<feature type="region of interest" description="Disordered" evidence="1">
    <location>
        <begin position="31"/>
        <end position="54"/>
    </location>
</feature>
<keyword evidence="4" id="KW-1185">Reference proteome</keyword>
<gene>
    <name evidence="2" type="ORF">ZHAS_00011006</name>
</gene>
<sequence>MGQGFEGNDAKESDQVIAGSRKIVEVGASGLGSLSVVPTSGEDGDQPAKKKGVK</sequence>
<dbReference type="VEuPathDB" id="VectorBase:ASIC011006"/>
<reference evidence="2 4" key="1">
    <citation type="journal article" date="2014" name="BMC Genomics">
        <title>Genome sequence of Anopheles sinensis provides insight into genetics basis of mosquito competence for malaria parasites.</title>
        <authorList>
            <person name="Zhou D."/>
            <person name="Zhang D."/>
            <person name="Ding G."/>
            <person name="Shi L."/>
            <person name="Hou Q."/>
            <person name="Ye Y."/>
            <person name="Xu Y."/>
            <person name="Zhou H."/>
            <person name="Xiong C."/>
            <person name="Li S."/>
            <person name="Yu J."/>
            <person name="Hong S."/>
            <person name="Yu X."/>
            <person name="Zou P."/>
            <person name="Chen C."/>
            <person name="Chang X."/>
            <person name="Wang W."/>
            <person name="Lv Y."/>
            <person name="Sun Y."/>
            <person name="Ma L."/>
            <person name="Shen B."/>
            <person name="Zhu C."/>
        </authorList>
    </citation>
    <scope>NUCLEOTIDE SEQUENCE [LARGE SCALE GENOMIC DNA]</scope>
</reference>
<dbReference type="EnsemblMetazoa" id="ASIC011006-RA">
    <property type="protein sequence ID" value="ASIC011006-PA"/>
    <property type="gene ID" value="ASIC011006"/>
</dbReference>
<evidence type="ECO:0000313" key="4">
    <source>
        <dbReference type="Proteomes" id="UP000030765"/>
    </source>
</evidence>
<dbReference type="EMBL" id="ATLV01018597">
    <property type="status" value="NOT_ANNOTATED_CDS"/>
    <property type="molecule type" value="Genomic_DNA"/>
</dbReference>
<name>A0A084VZ35_ANOSI</name>
<reference evidence="3" key="2">
    <citation type="submission" date="2020-05" db="UniProtKB">
        <authorList>
            <consortium name="EnsemblMetazoa"/>
        </authorList>
    </citation>
    <scope>IDENTIFICATION</scope>
</reference>
<dbReference type="Proteomes" id="UP000030765">
    <property type="component" value="Unassembled WGS sequence"/>
</dbReference>
<dbReference type="EMBL" id="KE525239">
    <property type="protein sequence ID" value="KFB43229.1"/>
    <property type="molecule type" value="Genomic_DNA"/>
</dbReference>
<organism evidence="2">
    <name type="scientific">Anopheles sinensis</name>
    <name type="common">Mosquito</name>
    <dbReference type="NCBI Taxonomy" id="74873"/>
    <lineage>
        <taxon>Eukaryota</taxon>
        <taxon>Metazoa</taxon>
        <taxon>Ecdysozoa</taxon>
        <taxon>Arthropoda</taxon>
        <taxon>Hexapoda</taxon>
        <taxon>Insecta</taxon>
        <taxon>Pterygota</taxon>
        <taxon>Neoptera</taxon>
        <taxon>Endopterygota</taxon>
        <taxon>Diptera</taxon>
        <taxon>Nematocera</taxon>
        <taxon>Culicoidea</taxon>
        <taxon>Culicidae</taxon>
        <taxon>Anophelinae</taxon>
        <taxon>Anopheles</taxon>
    </lineage>
</organism>
<proteinExistence type="predicted"/>
<protein>
    <submittedName>
        <fullName evidence="2 3">AaceriAGR195Wp</fullName>
    </submittedName>
</protein>